<comment type="caution">
    <text evidence="9">The sequence shown here is derived from an EMBL/GenBank/DDBJ whole genome shotgun (WGS) entry which is preliminary data.</text>
</comment>
<dbReference type="InterPro" id="IPR016763">
    <property type="entry name" value="VAP"/>
</dbReference>
<dbReference type="GO" id="GO:0061817">
    <property type="term" value="P:endoplasmic reticulum-plasma membrane tethering"/>
    <property type="evidence" value="ECO:0007669"/>
    <property type="project" value="TreeGrafter"/>
</dbReference>
<dbReference type="InterPro" id="IPR000535">
    <property type="entry name" value="MSP_dom"/>
</dbReference>
<keyword evidence="3 7" id="KW-0812">Transmembrane</keyword>
<name>A0AAD5TLG7_9FUNG</name>
<dbReference type="GO" id="GO:0033149">
    <property type="term" value="F:FFAT motif binding"/>
    <property type="evidence" value="ECO:0007669"/>
    <property type="project" value="TreeGrafter"/>
</dbReference>
<proteinExistence type="inferred from homology"/>
<evidence type="ECO:0000256" key="1">
    <source>
        <dbReference type="ARBA" id="ARBA00004211"/>
    </source>
</evidence>
<comment type="subcellular location">
    <subcellularLocation>
        <location evidence="1">Membrane</location>
        <topology evidence="1">Single-pass type IV membrane protein</topology>
    </subcellularLocation>
</comment>
<dbReference type="InterPro" id="IPR008962">
    <property type="entry name" value="PapD-like_sf"/>
</dbReference>
<accession>A0AAD5TLG7</accession>
<keyword evidence="6" id="KW-0175">Coiled coil</keyword>
<dbReference type="SUPFAM" id="SSF49354">
    <property type="entry name" value="PapD-like"/>
    <property type="match status" value="1"/>
</dbReference>
<dbReference type="GO" id="GO:0090158">
    <property type="term" value="P:endoplasmic reticulum membrane organization"/>
    <property type="evidence" value="ECO:0007669"/>
    <property type="project" value="TreeGrafter"/>
</dbReference>
<dbReference type="InterPro" id="IPR013783">
    <property type="entry name" value="Ig-like_fold"/>
</dbReference>
<dbReference type="PIRSF" id="PIRSF019693">
    <property type="entry name" value="VAMP-associated"/>
    <property type="match status" value="1"/>
</dbReference>
<dbReference type="GO" id="GO:0005789">
    <property type="term" value="C:endoplasmic reticulum membrane"/>
    <property type="evidence" value="ECO:0007669"/>
    <property type="project" value="InterPro"/>
</dbReference>
<organism evidence="9 10">
    <name type="scientific">Geranomyces variabilis</name>
    <dbReference type="NCBI Taxonomy" id="109894"/>
    <lineage>
        <taxon>Eukaryota</taxon>
        <taxon>Fungi</taxon>
        <taxon>Fungi incertae sedis</taxon>
        <taxon>Chytridiomycota</taxon>
        <taxon>Chytridiomycota incertae sedis</taxon>
        <taxon>Chytridiomycetes</taxon>
        <taxon>Spizellomycetales</taxon>
        <taxon>Powellomycetaceae</taxon>
        <taxon>Geranomyces</taxon>
    </lineage>
</organism>
<evidence type="ECO:0000313" key="9">
    <source>
        <dbReference type="EMBL" id="KAJ3179305.1"/>
    </source>
</evidence>
<feature type="domain" description="MSP" evidence="8">
    <location>
        <begin position="13"/>
        <end position="152"/>
    </location>
</feature>
<feature type="transmembrane region" description="Helical" evidence="7">
    <location>
        <begin position="340"/>
        <end position="361"/>
    </location>
</feature>
<keyword evidence="10" id="KW-1185">Reference proteome</keyword>
<dbReference type="GO" id="GO:0005886">
    <property type="term" value="C:plasma membrane"/>
    <property type="evidence" value="ECO:0007669"/>
    <property type="project" value="TreeGrafter"/>
</dbReference>
<dbReference type="EMBL" id="JADGJQ010000021">
    <property type="protein sequence ID" value="KAJ3179305.1"/>
    <property type="molecule type" value="Genomic_DNA"/>
</dbReference>
<sequence length="362" mass="37469">MTAAVSPLDVKSVVSLSPEKELQFRRPFTAIVKRTLTVSNSHPTVPIAFKVKTTAPKQYCVRPNSAVVPPGQQLEVQVLLQAMKEDPAPDHISKDKFLVQVIKVPADIVQLAGDELTQRLQLLWAQAEQLSKSSPATGADVLYERKLKCVFLPAEAGADAPGDAKAAYVPLTTANGSANGLNRESLKAEYSDAVASPRNSVAAAPSGAAVPAASSNIGNPIVTTATLPPAAAAPLAAQVPLAFPASATKEPTGPAGDSRGANTVTATTAIGVPTTSAAVEKELREAREKAKTLQAACDGYKAEIERLNALRQRRGDTGIGGSPVGASPTSSAQTLQTQHVGLPMPLGAGLAVLAFLLGAYFF</sequence>
<dbReference type="Pfam" id="PF00635">
    <property type="entry name" value="Motile_Sperm"/>
    <property type="match status" value="1"/>
</dbReference>
<evidence type="ECO:0000256" key="7">
    <source>
        <dbReference type="SAM" id="Phobius"/>
    </source>
</evidence>
<keyword evidence="4 7" id="KW-1133">Transmembrane helix</keyword>
<dbReference type="AlphaFoldDB" id="A0AAD5TLG7"/>
<reference evidence="9" key="1">
    <citation type="submission" date="2020-05" db="EMBL/GenBank/DDBJ databases">
        <title>Phylogenomic resolution of chytrid fungi.</title>
        <authorList>
            <person name="Stajich J.E."/>
            <person name="Amses K."/>
            <person name="Simmons R."/>
            <person name="Seto K."/>
            <person name="Myers J."/>
            <person name="Bonds A."/>
            <person name="Quandt C.A."/>
            <person name="Barry K."/>
            <person name="Liu P."/>
            <person name="Grigoriev I."/>
            <person name="Longcore J.E."/>
            <person name="James T.Y."/>
        </authorList>
    </citation>
    <scope>NUCLEOTIDE SEQUENCE</scope>
    <source>
        <strain evidence="9">JEL0379</strain>
    </source>
</reference>
<comment type="similarity">
    <text evidence="2">Belongs to the VAMP-associated protein (VAP) (TC 9.B.17) family.</text>
</comment>
<gene>
    <name evidence="9" type="primary">SCS2_2</name>
    <name evidence="9" type="ORF">HDU87_002914</name>
</gene>
<evidence type="ECO:0000259" key="8">
    <source>
        <dbReference type="PROSITE" id="PS50202"/>
    </source>
</evidence>
<feature type="coiled-coil region" evidence="6">
    <location>
        <begin position="276"/>
        <end position="310"/>
    </location>
</feature>
<evidence type="ECO:0000256" key="6">
    <source>
        <dbReference type="SAM" id="Coils"/>
    </source>
</evidence>
<evidence type="ECO:0000256" key="2">
    <source>
        <dbReference type="ARBA" id="ARBA00008932"/>
    </source>
</evidence>
<dbReference type="PANTHER" id="PTHR10809">
    <property type="entry name" value="VESICLE-ASSOCIATED MEMBRANE PROTEIN-ASSOCIATED PROTEIN"/>
    <property type="match status" value="1"/>
</dbReference>
<keyword evidence="5 7" id="KW-0472">Membrane</keyword>
<evidence type="ECO:0000313" key="10">
    <source>
        <dbReference type="Proteomes" id="UP001212152"/>
    </source>
</evidence>
<protein>
    <submittedName>
        <fullName evidence="9">Phosphatidylinositol-binding protein scs2</fullName>
    </submittedName>
</protein>
<dbReference type="PANTHER" id="PTHR10809:SF6">
    <property type="entry name" value="AT11025P-RELATED"/>
    <property type="match status" value="1"/>
</dbReference>
<evidence type="ECO:0000256" key="5">
    <source>
        <dbReference type="ARBA" id="ARBA00023136"/>
    </source>
</evidence>
<dbReference type="Proteomes" id="UP001212152">
    <property type="component" value="Unassembled WGS sequence"/>
</dbReference>
<evidence type="ECO:0000256" key="3">
    <source>
        <dbReference type="ARBA" id="ARBA00022692"/>
    </source>
</evidence>
<dbReference type="PROSITE" id="PS50202">
    <property type="entry name" value="MSP"/>
    <property type="match status" value="1"/>
</dbReference>
<evidence type="ECO:0000256" key="4">
    <source>
        <dbReference type="ARBA" id="ARBA00022989"/>
    </source>
</evidence>
<dbReference type="Gene3D" id="2.60.40.10">
    <property type="entry name" value="Immunoglobulins"/>
    <property type="match status" value="1"/>
</dbReference>